<dbReference type="Gene3D" id="3.40.50.720">
    <property type="entry name" value="NAD(P)-binding Rossmann-like Domain"/>
    <property type="match status" value="1"/>
</dbReference>
<name>A0ABR2XMX1_9PEZI</name>
<evidence type="ECO:0000256" key="3">
    <source>
        <dbReference type="ARBA" id="ARBA00023002"/>
    </source>
</evidence>
<protein>
    <submittedName>
        <fullName evidence="5">Uncharacterized protein</fullName>
    </submittedName>
</protein>
<dbReference type="CDD" id="cd05233">
    <property type="entry name" value="SDR_c"/>
    <property type="match status" value="1"/>
</dbReference>
<feature type="region of interest" description="Disordered" evidence="4">
    <location>
        <begin position="1"/>
        <end position="22"/>
    </location>
</feature>
<gene>
    <name evidence="5" type="ORF">SCAR479_08137</name>
</gene>
<evidence type="ECO:0000256" key="1">
    <source>
        <dbReference type="ARBA" id="ARBA00006484"/>
    </source>
</evidence>
<dbReference type="Proteomes" id="UP001465668">
    <property type="component" value="Unassembled WGS sequence"/>
</dbReference>
<dbReference type="PROSITE" id="PS00061">
    <property type="entry name" value="ADH_SHORT"/>
    <property type="match status" value="1"/>
</dbReference>
<dbReference type="Pfam" id="PF00106">
    <property type="entry name" value="adh_short"/>
    <property type="match status" value="1"/>
</dbReference>
<reference evidence="5 6" key="1">
    <citation type="submission" date="2024-02" db="EMBL/GenBank/DDBJ databases">
        <title>First draft genome assembly of two strains of Seiridium cardinale.</title>
        <authorList>
            <person name="Emiliani G."/>
            <person name="Scali E."/>
        </authorList>
    </citation>
    <scope>NUCLEOTIDE SEQUENCE [LARGE SCALE GENOMIC DNA]</scope>
    <source>
        <strain evidence="5 6">BM-138-000479</strain>
    </source>
</reference>
<dbReference type="PANTHER" id="PTHR44229">
    <property type="entry name" value="15-HYDROXYPROSTAGLANDIN DEHYDROGENASE [NAD(+)]"/>
    <property type="match status" value="1"/>
</dbReference>
<dbReference type="InterPro" id="IPR002347">
    <property type="entry name" value="SDR_fam"/>
</dbReference>
<dbReference type="EMBL" id="JARVKM010000036">
    <property type="protein sequence ID" value="KAK9775161.1"/>
    <property type="molecule type" value="Genomic_DNA"/>
</dbReference>
<dbReference type="SUPFAM" id="SSF51735">
    <property type="entry name" value="NAD(P)-binding Rossmann-fold domains"/>
    <property type="match status" value="1"/>
</dbReference>
<keyword evidence="6" id="KW-1185">Reference proteome</keyword>
<evidence type="ECO:0000256" key="2">
    <source>
        <dbReference type="ARBA" id="ARBA00022857"/>
    </source>
</evidence>
<dbReference type="PRINTS" id="PR00081">
    <property type="entry name" value="GDHRDH"/>
</dbReference>
<keyword evidence="3" id="KW-0560">Oxidoreductase</keyword>
<organism evidence="5 6">
    <name type="scientific">Seiridium cardinale</name>
    <dbReference type="NCBI Taxonomy" id="138064"/>
    <lineage>
        <taxon>Eukaryota</taxon>
        <taxon>Fungi</taxon>
        <taxon>Dikarya</taxon>
        <taxon>Ascomycota</taxon>
        <taxon>Pezizomycotina</taxon>
        <taxon>Sordariomycetes</taxon>
        <taxon>Xylariomycetidae</taxon>
        <taxon>Amphisphaeriales</taxon>
        <taxon>Sporocadaceae</taxon>
        <taxon>Seiridium</taxon>
    </lineage>
</organism>
<comment type="caution">
    <text evidence="5">The sequence shown here is derived from an EMBL/GenBank/DDBJ whole genome shotgun (WGS) entry which is preliminary data.</text>
</comment>
<sequence>MSRRTFTDENGEQRAYMYENPENVAHMSQAEYWNTPEEVAYSYRPESGNRQARELCRESINQEKDRHSGSSGKTDKHISSTNHAFAEQLLNAGTTVIFADVALRREAEATLAKFPHSSEDGRASSMEPPSSSFWHAPRISPFAKDDPSGAPDVYNIFAVNVMGPIRFVQIAIGYWLENNIAGNLVFVASRSAYTPTIGTPLYNAGKGALTTFTQSLAQLKARLNIRVTAMCPSVTYTPATQLDHCKSKIQDFDMNMTATECGKVLLRKSGARVRKIPYRNLLPDIDFNGEFSGKNIMAEEEKLYEQLKTKGMKP</sequence>
<evidence type="ECO:0000256" key="4">
    <source>
        <dbReference type="SAM" id="MobiDB-lite"/>
    </source>
</evidence>
<proteinExistence type="inferred from homology"/>
<dbReference type="InterPro" id="IPR020904">
    <property type="entry name" value="Sc_DH/Rdtase_CS"/>
</dbReference>
<accession>A0ABR2XMX1</accession>
<keyword evidence="2" id="KW-0521">NADP</keyword>
<comment type="similarity">
    <text evidence="1">Belongs to the short-chain dehydrogenases/reductases (SDR) family.</text>
</comment>
<evidence type="ECO:0000313" key="5">
    <source>
        <dbReference type="EMBL" id="KAK9775161.1"/>
    </source>
</evidence>
<dbReference type="InterPro" id="IPR036291">
    <property type="entry name" value="NAD(P)-bd_dom_sf"/>
</dbReference>
<dbReference type="PANTHER" id="PTHR44229:SF4">
    <property type="entry name" value="15-HYDROXYPROSTAGLANDIN DEHYDROGENASE [NAD(+)]"/>
    <property type="match status" value="1"/>
</dbReference>
<evidence type="ECO:0000313" key="6">
    <source>
        <dbReference type="Proteomes" id="UP001465668"/>
    </source>
</evidence>